<protein>
    <submittedName>
        <fullName evidence="3">Uncharacterized protein</fullName>
    </submittedName>
</protein>
<feature type="region of interest" description="Disordered" evidence="1">
    <location>
        <begin position="51"/>
        <end position="74"/>
    </location>
</feature>
<reference evidence="3" key="1">
    <citation type="submission" date="2020-03" db="EMBL/GenBank/DDBJ databases">
        <authorList>
            <person name="He L."/>
        </authorList>
    </citation>
    <scope>NUCLEOTIDE SEQUENCE</scope>
    <source>
        <strain evidence="3">CkLH20</strain>
    </source>
</reference>
<evidence type="ECO:0000256" key="2">
    <source>
        <dbReference type="SAM" id="Phobius"/>
    </source>
</evidence>
<evidence type="ECO:0000313" key="4">
    <source>
        <dbReference type="Proteomes" id="UP000781932"/>
    </source>
</evidence>
<dbReference type="RefSeq" id="XP_038740552.1">
    <property type="nucleotide sequence ID" value="XM_038894222.1"/>
</dbReference>
<gene>
    <name evidence="3" type="ORF">CkaCkLH20_11508</name>
</gene>
<dbReference type="AlphaFoldDB" id="A0A9P6HXX9"/>
<feature type="transmembrane region" description="Helical" evidence="2">
    <location>
        <begin position="462"/>
        <end position="484"/>
    </location>
</feature>
<dbReference type="GeneID" id="62167296"/>
<dbReference type="InterPro" id="IPR021840">
    <property type="entry name" value="DUF3433"/>
</dbReference>
<sequence>MHNSDEPDFELRPVVPRRSSAASSNSGNAASEQQCFLANFDNAYNVDIDPEALRTHAPGQQSQIDVHGDMEDETEAATVEVDQSVHHADVDPRLHSPEPEPQSHGHEDTASVAGVESAESNETSQQPDPNPRTHAPEQHPQVAVNKDAGNEVGAASAEQEDSAIHSDQAVTDQGSVVMAWCPTWLRGDILAGFAGLFFLITVALTLILWYDSRHDGGIAKSQDGFIHVWGFGPTFFFTIISVFWARTELQALRYMPWIALNANEKLSADESLLGLDYLSMSSPKVLIESIRRKHHLVSLAATISLLLKAQITLSTGLFILSEVGINQPVNVTVMDSFDINRGNWDLNHTNIGYYLARAGYEFGMIYPFGASEIAPGTALAKVWEPSFNIPRAEIPDPDSNSLTVFPEIELPDPWLTHIANVENRIYAGENATVATESSRSQVTATVTYKAQSRLVQNKTPTYVIVAILTAIIFVNAWSLLSAMIRHFKGRQYRNKLLDMNVKGLAPENYNSIAVMSSLLSESNLPTYLPVNTRLLSSEELHSMLSGLSFRMGWFQRTNPSSEPSKHFTIGVMEDENFVFLGSKEDMKKKEADTQDPPS</sequence>
<organism evidence="3 4">
    <name type="scientific">Colletotrichum karsti</name>
    <dbReference type="NCBI Taxonomy" id="1095194"/>
    <lineage>
        <taxon>Eukaryota</taxon>
        <taxon>Fungi</taxon>
        <taxon>Dikarya</taxon>
        <taxon>Ascomycota</taxon>
        <taxon>Pezizomycotina</taxon>
        <taxon>Sordariomycetes</taxon>
        <taxon>Hypocreomycetidae</taxon>
        <taxon>Glomerellales</taxon>
        <taxon>Glomerellaceae</taxon>
        <taxon>Colletotrichum</taxon>
        <taxon>Colletotrichum boninense species complex</taxon>
    </lineage>
</organism>
<feature type="region of interest" description="Disordered" evidence="1">
    <location>
        <begin position="90"/>
        <end position="139"/>
    </location>
</feature>
<accession>A0A9P6HXX9</accession>
<comment type="caution">
    <text evidence="3">The sequence shown here is derived from an EMBL/GenBank/DDBJ whole genome shotgun (WGS) entry which is preliminary data.</text>
</comment>
<dbReference type="EMBL" id="JAATWM020000048">
    <property type="protein sequence ID" value="KAF9871091.1"/>
    <property type="molecule type" value="Genomic_DNA"/>
</dbReference>
<feature type="compositionally biased region" description="Basic and acidic residues" evidence="1">
    <location>
        <begin position="90"/>
        <end position="109"/>
    </location>
</feature>
<dbReference type="PANTHER" id="PTHR37544:SF3">
    <property type="entry name" value="SPRAY"/>
    <property type="match status" value="1"/>
</dbReference>
<keyword evidence="2" id="KW-0472">Membrane</keyword>
<feature type="compositionally biased region" description="Low complexity" evidence="1">
    <location>
        <begin position="19"/>
        <end position="31"/>
    </location>
</feature>
<feature type="transmembrane region" description="Helical" evidence="2">
    <location>
        <begin position="225"/>
        <end position="245"/>
    </location>
</feature>
<keyword evidence="2" id="KW-1133">Transmembrane helix</keyword>
<name>A0A9P6HXX9_9PEZI</name>
<keyword evidence="4" id="KW-1185">Reference proteome</keyword>
<reference evidence="3" key="2">
    <citation type="submission" date="2020-11" db="EMBL/GenBank/DDBJ databases">
        <title>Whole genome sequencing of Colletotrichum sp.</title>
        <authorList>
            <person name="Li H."/>
        </authorList>
    </citation>
    <scope>NUCLEOTIDE SEQUENCE</scope>
    <source>
        <strain evidence="3">CkLH20</strain>
    </source>
</reference>
<dbReference type="Proteomes" id="UP000781932">
    <property type="component" value="Unassembled WGS sequence"/>
</dbReference>
<feature type="transmembrane region" description="Helical" evidence="2">
    <location>
        <begin position="189"/>
        <end position="210"/>
    </location>
</feature>
<feature type="compositionally biased region" description="Polar residues" evidence="1">
    <location>
        <begin position="118"/>
        <end position="127"/>
    </location>
</feature>
<evidence type="ECO:0000313" key="3">
    <source>
        <dbReference type="EMBL" id="KAF9871091.1"/>
    </source>
</evidence>
<dbReference type="PANTHER" id="PTHR37544">
    <property type="entry name" value="SPRAY-RELATED"/>
    <property type="match status" value="1"/>
</dbReference>
<keyword evidence="2" id="KW-0812">Transmembrane</keyword>
<feature type="region of interest" description="Disordered" evidence="1">
    <location>
        <begin position="1"/>
        <end position="31"/>
    </location>
</feature>
<proteinExistence type="predicted"/>
<dbReference type="Pfam" id="PF11915">
    <property type="entry name" value="DUF3433"/>
    <property type="match status" value="1"/>
</dbReference>
<dbReference type="OrthoDB" id="5332281at2759"/>
<evidence type="ECO:0000256" key="1">
    <source>
        <dbReference type="SAM" id="MobiDB-lite"/>
    </source>
</evidence>